<feature type="signal peptide" evidence="5">
    <location>
        <begin position="1"/>
        <end position="32"/>
    </location>
</feature>
<evidence type="ECO:0000256" key="2">
    <source>
        <dbReference type="ARBA" id="ARBA00022748"/>
    </source>
</evidence>
<sequence length="321" mass="36462">MEEKEKKTGTVMKRIFLAAACLLFMAAATASAQTTDTVQAAGLDARYAVNMLKPGTPAPEFKLKTYDGKDIRLSQYRGSYVVLDFWASWCPDCRRDIPAMKALYEQFRDHGVQFIGISFDTDRDAWAKTYWDRYQMHWIQVSELKKFRKATVIDRLYKIDWIPSMYLVGPDGRIVMGTVEINKLKEKLETVAPAPQTSRTDVLPSFDGGQEAVAGYFAQRQHHTIQSIRSKVHAEMTVVFNVEMDGSVTGARVVRVENVQGTSKHFLKMDAAKQKRVLDNCTEFYKNQAVRLTNAMPKWKPAEQKGRPVQSRASLTIVFQA</sequence>
<keyword evidence="3" id="KW-1015">Disulfide bond</keyword>
<keyword evidence="4" id="KW-0676">Redox-active center</keyword>
<dbReference type="GO" id="GO:0030313">
    <property type="term" value="C:cell envelope"/>
    <property type="evidence" value="ECO:0007669"/>
    <property type="project" value="UniProtKB-SubCell"/>
</dbReference>
<name>F0F341_9BACT</name>
<dbReference type="CDD" id="cd02966">
    <property type="entry name" value="TlpA_like_family"/>
    <property type="match status" value="1"/>
</dbReference>
<dbReference type="GO" id="GO:0004601">
    <property type="term" value="F:peroxidase activity"/>
    <property type="evidence" value="ECO:0007669"/>
    <property type="project" value="UniProtKB-KW"/>
</dbReference>
<comment type="subcellular location">
    <subcellularLocation>
        <location evidence="1">Cell envelope</location>
    </subcellularLocation>
</comment>
<evidence type="ECO:0000256" key="3">
    <source>
        <dbReference type="ARBA" id="ARBA00023157"/>
    </source>
</evidence>
<evidence type="ECO:0000256" key="1">
    <source>
        <dbReference type="ARBA" id="ARBA00004196"/>
    </source>
</evidence>
<dbReference type="SUPFAM" id="SSF52833">
    <property type="entry name" value="Thioredoxin-like"/>
    <property type="match status" value="1"/>
</dbReference>
<dbReference type="AlphaFoldDB" id="F0F341"/>
<evidence type="ECO:0000313" key="8">
    <source>
        <dbReference type="Proteomes" id="UP000005697"/>
    </source>
</evidence>
<keyword evidence="5" id="KW-0732">Signal</keyword>
<keyword evidence="8" id="KW-1185">Reference proteome</keyword>
<dbReference type="Pfam" id="PF00578">
    <property type="entry name" value="AhpC-TSA"/>
    <property type="match status" value="1"/>
</dbReference>
<dbReference type="STRING" id="888743.HMPREF9141_0007"/>
<dbReference type="EMBL" id="AEWX01000001">
    <property type="protein sequence ID" value="EGC21257.1"/>
    <property type="molecule type" value="Genomic_DNA"/>
</dbReference>
<dbReference type="InterPro" id="IPR013766">
    <property type="entry name" value="Thioredoxin_domain"/>
</dbReference>
<dbReference type="Gene3D" id="3.30.1150.10">
    <property type="match status" value="1"/>
</dbReference>
<reference evidence="7 8" key="1">
    <citation type="submission" date="2011-01" db="EMBL/GenBank/DDBJ databases">
        <authorList>
            <person name="Muzny D."/>
            <person name="Qin X."/>
            <person name="Deng J."/>
            <person name="Jiang H."/>
            <person name="Liu Y."/>
            <person name="Qu J."/>
            <person name="Song X.-Z."/>
            <person name="Zhang L."/>
            <person name="Thornton R."/>
            <person name="Coyle M."/>
            <person name="Francisco L."/>
            <person name="Jackson L."/>
            <person name="Javaid M."/>
            <person name="Korchina V."/>
            <person name="Kovar C."/>
            <person name="Mata R."/>
            <person name="Mathew T."/>
            <person name="Ngo R."/>
            <person name="Nguyen L."/>
            <person name="Nguyen N."/>
            <person name="Okwuonu G."/>
            <person name="Ongeri F."/>
            <person name="Pham C."/>
            <person name="Simmons D."/>
            <person name="Wilczek-Boney K."/>
            <person name="Hale W."/>
            <person name="Jakkamsetti A."/>
            <person name="Pham P."/>
            <person name="Ruth R."/>
            <person name="San Lucas F."/>
            <person name="Warren J."/>
            <person name="Zhang J."/>
            <person name="Zhao Z."/>
            <person name="Zhou C."/>
            <person name="Zhu D."/>
            <person name="Lee S."/>
            <person name="Bess C."/>
            <person name="Blankenburg K."/>
            <person name="Forbes L."/>
            <person name="Fu Q."/>
            <person name="Gubbala S."/>
            <person name="Hirani K."/>
            <person name="Jayaseelan J.C."/>
            <person name="Lara F."/>
            <person name="Munidasa M."/>
            <person name="Palculict T."/>
            <person name="Patil S."/>
            <person name="Pu L.-L."/>
            <person name="Saada N."/>
            <person name="Tang L."/>
            <person name="Weissenberger G."/>
            <person name="Zhu Y."/>
            <person name="Hemphill L."/>
            <person name="Shang Y."/>
            <person name="Youmans B."/>
            <person name="Ayvaz T."/>
            <person name="Ross M."/>
            <person name="Santibanez J."/>
            <person name="Aqrawi P."/>
            <person name="Gross S."/>
            <person name="Joshi V."/>
            <person name="Fowler G."/>
            <person name="Nazareth L."/>
            <person name="Reid J."/>
            <person name="Worley K."/>
            <person name="Petrosino J."/>
            <person name="Highlander S."/>
            <person name="Gibbs R."/>
        </authorList>
    </citation>
    <scope>NUCLEOTIDE SEQUENCE [LARGE SCALE GENOMIC DNA]</scope>
    <source>
        <strain evidence="7 8">DSM 16608</strain>
    </source>
</reference>
<feature type="chain" id="PRO_5003250293" evidence="5">
    <location>
        <begin position="33"/>
        <end position="321"/>
    </location>
</feature>
<keyword evidence="7" id="KW-0575">Peroxidase</keyword>
<dbReference type="PROSITE" id="PS51352">
    <property type="entry name" value="THIOREDOXIN_2"/>
    <property type="match status" value="1"/>
</dbReference>
<dbReference type="PANTHER" id="PTHR42852">
    <property type="entry name" value="THIOL:DISULFIDE INTERCHANGE PROTEIN DSBE"/>
    <property type="match status" value="1"/>
</dbReference>
<protein>
    <submittedName>
        <fullName evidence="7">Antioxidant, AhpC/TSA family</fullName>
        <ecNumber evidence="7">1.11.1.15</ecNumber>
    </submittedName>
</protein>
<evidence type="ECO:0000313" key="7">
    <source>
        <dbReference type="EMBL" id="EGC21257.1"/>
    </source>
</evidence>
<dbReference type="eggNOG" id="COG0526">
    <property type="taxonomic scope" value="Bacteria"/>
</dbReference>
<comment type="caution">
    <text evidence="7">The sequence shown here is derived from an EMBL/GenBank/DDBJ whole genome shotgun (WGS) entry which is preliminary data.</text>
</comment>
<proteinExistence type="predicted"/>
<dbReference type="GO" id="GO:0017004">
    <property type="term" value="P:cytochrome complex assembly"/>
    <property type="evidence" value="ECO:0007669"/>
    <property type="project" value="UniProtKB-KW"/>
</dbReference>
<accession>F0F341</accession>
<dbReference type="Proteomes" id="UP000005697">
    <property type="component" value="Unassembled WGS sequence"/>
</dbReference>
<gene>
    <name evidence="7" type="ORF">HMPREF9141_0007</name>
</gene>
<evidence type="ECO:0000256" key="5">
    <source>
        <dbReference type="SAM" id="SignalP"/>
    </source>
</evidence>
<evidence type="ECO:0000259" key="6">
    <source>
        <dbReference type="PROSITE" id="PS51352"/>
    </source>
</evidence>
<dbReference type="InterPro" id="IPR036249">
    <property type="entry name" value="Thioredoxin-like_sf"/>
</dbReference>
<feature type="domain" description="Thioredoxin" evidence="6">
    <location>
        <begin position="52"/>
        <end position="196"/>
    </location>
</feature>
<keyword evidence="2" id="KW-0201">Cytochrome c-type biogenesis</keyword>
<organism evidence="7 8">
    <name type="scientific">Prevotella multiformis DSM 16608</name>
    <dbReference type="NCBI Taxonomy" id="888743"/>
    <lineage>
        <taxon>Bacteria</taxon>
        <taxon>Pseudomonadati</taxon>
        <taxon>Bacteroidota</taxon>
        <taxon>Bacteroidia</taxon>
        <taxon>Bacteroidales</taxon>
        <taxon>Prevotellaceae</taxon>
        <taxon>Prevotella</taxon>
    </lineage>
</organism>
<dbReference type="eggNOG" id="COG0810">
    <property type="taxonomic scope" value="Bacteria"/>
</dbReference>
<dbReference type="EC" id="1.11.1.15" evidence="7"/>
<dbReference type="InterPro" id="IPR050553">
    <property type="entry name" value="Thioredoxin_ResA/DsbE_sf"/>
</dbReference>
<keyword evidence="7" id="KW-0560">Oxidoreductase</keyword>
<dbReference type="Gene3D" id="3.40.30.10">
    <property type="entry name" value="Glutaredoxin"/>
    <property type="match status" value="1"/>
</dbReference>
<dbReference type="HOGENOM" id="CLU_078221_0_0_10"/>
<evidence type="ECO:0000256" key="4">
    <source>
        <dbReference type="ARBA" id="ARBA00023284"/>
    </source>
</evidence>
<dbReference type="PANTHER" id="PTHR42852:SF6">
    <property type="entry name" value="THIOL:DISULFIDE INTERCHANGE PROTEIN DSBE"/>
    <property type="match status" value="1"/>
</dbReference>
<dbReference type="InterPro" id="IPR000866">
    <property type="entry name" value="AhpC/TSA"/>
</dbReference>